<accession>X1QN48</accession>
<proteinExistence type="predicted"/>
<evidence type="ECO:0000313" key="1">
    <source>
        <dbReference type="EMBL" id="GAI69947.1"/>
    </source>
</evidence>
<dbReference type="EMBL" id="BARV01045548">
    <property type="protein sequence ID" value="GAI69947.1"/>
    <property type="molecule type" value="Genomic_DNA"/>
</dbReference>
<feature type="non-terminal residue" evidence="1">
    <location>
        <position position="30"/>
    </location>
</feature>
<gene>
    <name evidence="1" type="ORF">S06H3_66645</name>
</gene>
<protein>
    <submittedName>
        <fullName evidence="1">Uncharacterized protein</fullName>
    </submittedName>
</protein>
<sequence>MNISRQLDSFIIHLDSFNYSHSMNSIVMSR</sequence>
<reference evidence="1" key="1">
    <citation type="journal article" date="2014" name="Front. Microbiol.">
        <title>High frequency of phylogenetically diverse reductive dehalogenase-homologous genes in deep subseafloor sedimentary metagenomes.</title>
        <authorList>
            <person name="Kawai M."/>
            <person name="Futagami T."/>
            <person name="Toyoda A."/>
            <person name="Takaki Y."/>
            <person name="Nishi S."/>
            <person name="Hori S."/>
            <person name="Arai W."/>
            <person name="Tsubouchi T."/>
            <person name="Morono Y."/>
            <person name="Uchiyama I."/>
            <person name="Ito T."/>
            <person name="Fujiyama A."/>
            <person name="Inagaki F."/>
            <person name="Takami H."/>
        </authorList>
    </citation>
    <scope>NUCLEOTIDE SEQUENCE</scope>
    <source>
        <strain evidence="1">Expedition CK06-06</strain>
    </source>
</reference>
<organism evidence="1">
    <name type="scientific">marine sediment metagenome</name>
    <dbReference type="NCBI Taxonomy" id="412755"/>
    <lineage>
        <taxon>unclassified sequences</taxon>
        <taxon>metagenomes</taxon>
        <taxon>ecological metagenomes</taxon>
    </lineage>
</organism>
<dbReference type="AlphaFoldDB" id="X1QN48"/>
<name>X1QN48_9ZZZZ</name>
<comment type="caution">
    <text evidence="1">The sequence shown here is derived from an EMBL/GenBank/DDBJ whole genome shotgun (WGS) entry which is preliminary data.</text>
</comment>